<sequence length="176" mass="19402">MTEEPSPEVIPTIKVLYNASPNYCEAAFSDEFKREWVARNSYATPLPPLRALRDCPTAIAIFEERGSAWSSGPYTVLAAKEIPTVFRQYWKIESPSLYGAEEVIVDTECAIAQCLANFMQLDKADPARNIQLLEKQYKRLLAAASALKKPATVTPGNGGSDSSENSYFYGPYSGCS</sequence>
<name>A0A6C0DBW2_9ZZZZ</name>
<organism evidence="1">
    <name type="scientific">viral metagenome</name>
    <dbReference type="NCBI Taxonomy" id="1070528"/>
    <lineage>
        <taxon>unclassified sequences</taxon>
        <taxon>metagenomes</taxon>
        <taxon>organismal metagenomes</taxon>
    </lineage>
</organism>
<dbReference type="EMBL" id="MN739575">
    <property type="protein sequence ID" value="QHT13654.1"/>
    <property type="molecule type" value="Genomic_DNA"/>
</dbReference>
<reference evidence="1" key="1">
    <citation type="journal article" date="2020" name="Nature">
        <title>Giant virus diversity and host interactions through global metagenomics.</title>
        <authorList>
            <person name="Schulz F."/>
            <person name="Roux S."/>
            <person name="Paez-Espino D."/>
            <person name="Jungbluth S."/>
            <person name="Walsh D.A."/>
            <person name="Denef V.J."/>
            <person name="McMahon K.D."/>
            <person name="Konstantinidis K.T."/>
            <person name="Eloe-Fadrosh E.A."/>
            <person name="Kyrpides N.C."/>
            <person name="Woyke T."/>
        </authorList>
    </citation>
    <scope>NUCLEOTIDE SEQUENCE</scope>
    <source>
        <strain evidence="1">GVMAG-M-3300023174-132</strain>
    </source>
</reference>
<protein>
    <submittedName>
        <fullName evidence="1">Uncharacterized protein</fullName>
    </submittedName>
</protein>
<proteinExistence type="predicted"/>
<accession>A0A6C0DBW2</accession>
<dbReference type="AlphaFoldDB" id="A0A6C0DBW2"/>
<evidence type="ECO:0000313" key="1">
    <source>
        <dbReference type="EMBL" id="QHT13654.1"/>
    </source>
</evidence>